<sequence>MLATDALTYSASCNPPRNAKRPRTDAETAFPQANQPLEQHPWSPMSRRDSHQPPRGSSDGEEDEADDYESTSPPPTLPTKRRSRKPGLLSRSARESQCKLKHSRIEKARRAKINETLATLSNLVHAAEEQRGGTPDAEGPAKRPGKEFKLDVLVKAVAYIQELIHKVKTLESRTCAHCSASSGASGRPTRKRKVSDLEVDNETVSAVVDEVDPPKSPLSPLSPPVEPDPESPPIRAQRMVPSHSPCLPSISSWLPNPYVDPSCLSTLPSANANGSPSRQVAAPLSSSSRVPLPLTASAPPALALPGSTHSQLTPSPPIAADTSRRYISTPKRRVSAAYAASVSPTVSPSWTPDDETAVSVLLSMSSSPSASPTSSRLRGDSLDSNGARS</sequence>
<dbReference type="InterPro" id="IPR036638">
    <property type="entry name" value="HLH_DNA-bd_sf"/>
</dbReference>
<keyword evidence="4" id="KW-1185">Reference proteome</keyword>
<evidence type="ECO:0000313" key="3">
    <source>
        <dbReference type="EMBL" id="GJE86406.1"/>
    </source>
</evidence>
<accession>A0A9P3G1A1</accession>
<feature type="compositionally biased region" description="Basic and acidic residues" evidence="1">
    <location>
        <begin position="92"/>
        <end position="108"/>
    </location>
</feature>
<dbReference type="GO" id="GO:0046983">
    <property type="term" value="F:protein dimerization activity"/>
    <property type="evidence" value="ECO:0007669"/>
    <property type="project" value="InterPro"/>
</dbReference>
<dbReference type="Gene3D" id="4.10.280.10">
    <property type="entry name" value="Helix-loop-helix DNA-binding domain"/>
    <property type="match status" value="1"/>
</dbReference>
<reference evidence="3 4" key="1">
    <citation type="submission" date="2021-08" db="EMBL/GenBank/DDBJ databases">
        <title>Draft Genome Sequence of Phanerochaete sordida strain YK-624.</title>
        <authorList>
            <person name="Mori T."/>
            <person name="Dohra H."/>
            <person name="Suzuki T."/>
            <person name="Kawagishi H."/>
            <person name="Hirai H."/>
        </authorList>
    </citation>
    <scope>NUCLEOTIDE SEQUENCE [LARGE SCALE GENOMIC DNA]</scope>
    <source>
        <strain evidence="3 4">YK-624</strain>
    </source>
</reference>
<dbReference type="OrthoDB" id="690068at2759"/>
<protein>
    <submittedName>
        <fullName evidence="3">BHLHzip domain-containing protein</fullName>
    </submittedName>
</protein>
<gene>
    <name evidence="3" type="ORF">PsYK624_024860</name>
</gene>
<dbReference type="SUPFAM" id="SSF47459">
    <property type="entry name" value="HLH, helix-loop-helix DNA-binding domain"/>
    <property type="match status" value="1"/>
</dbReference>
<feature type="compositionally biased region" description="Low complexity" evidence="1">
    <location>
        <begin position="361"/>
        <end position="375"/>
    </location>
</feature>
<name>A0A9P3G1A1_9APHY</name>
<feature type="compositionally biased region" description="Pro residues" evidence="1">
    <location>
        <begin position="214"/>
        <end position="232"/>
    </location>
</feature>
<evidence type="ECO:0000256" key="1">
    <source>
        <dbReference type="SAM" id="MobiDB-lite"/>
    </source>
</evidence>
<feature type="compositionally biased region" description="Low complexity" evidence="1">
    <location>
        <begin position="283"/>
        <end position="305"/>
    </location>
</feature>
<feature type="region of interest" description="Disordered" evidence="1">
    <location>
        <begin position="270"/>
        <end position="325"/>
    </location>
</feature>
<evidence type="ECO:0000259" key="2">
    <source>
        <dbReference type="PROSITE" id="PS50888"/>
    </source>
</evidence>
<dbReference type="EMBL" id="BPQB01000004">
    <property type="protein sequence ID" value="GJE86406.1"/>
    <property type="molecule type" value="Genomic_DNA"/>
</dbReference>
<dbReference type="PROSITE" id="PS50888">
    <property type="entry name" value="BHLH"/>
    <property type="match status" value="1"/>
</dbReference>
<feature type="domain" description="BHLH" evidence="2">
    <location>
        <begin position="97"/>
        <end position="163"/>
    </location>
</feature>
<feature type="region of interest" description="Disordered" evidence="1">
    <location>
        <begin position="361"/>
        <end position="389"/>
    </location>
</feature>
<feature type="region of interest" description="Disordered" evidence="1">
    <location>
        <begin position="124"/>
        <end position="145"/>
    </location>
</feature>
<feature type="compositionally biased region" description="Acidic residues" evidence="1">
    <location>
        <begin position="59"/>
        <end position="69"/>
    </location>
</feature>
<dbReference type="Pfam" id="PF00010">
    <property type="entry name" value="HLH"/>
    <property type="match status" value="1"/>
</dbReference>
<dbReference type="AlphaFoldDB" id="A0A9P3G1A1"/>
<comment type="caution">
    <text evidence="3">The sequence shown here is derived from an EMBL/GenBank/DDBJ whole genome shotgun (WGS) entry which is preliminary data.</text>
</comment>
<organism evidence="3 4">
    <name type="scientific">Phanerochaete sordida</name>
    <dbReference type="NCBI Taxonomy" id="48140"/>
    <lineage>
        <taxon>Eukaryota</taxon>
        <taxon>Fungi</taxon>
        <taxon>Dikarya</taxon>
        <taxon>Basidiomycota</taxon>
        <taxon>Agaricomycotina</taxon>
        <taxon>Agaricomycetes</taxon>
        <taxon>Polyporales</taxon>
        <taxon>Phanerochaetaceae</taxon>
        <taxon>Phanerochaete</taxon>
    </lineage>
</organism>
<feature type="region of interest" description="Disordered" evidence="1">
    <location>
        <begin position="1"/>
        <end position="109"/>
    </location>
</feature>
<proteinExistence type="predicted"/>
<evidence type="ECO:0000313" key="4">
    <source>
        <dbReference type="Proteomes" id="UP000703269"/>
    </source>
</evidence>
<dbReference type="InterPro" id="IPR011598">
    <property type="entry name" value="bHLH_dom"/>
</dbReference>
<feature type="region of interest" description="Disordered" evidence="1">
    <location>
        <begin position="175"/>
        <end position="242"/>
    </location>
</feature>
<dbReference type="Proteomes" id="UP000703269">
    <property type="component" value="Unassembled WGS sequence"/>
</dbReference>